<proteinExistence type="inferred from homology"/>
<dbReference type="eggNOG" id="COG0628">
    <property type="taxonomic scope" value="Bacteria"/>
</dbReference>
<comment type="similarity">
    <text evidence="2">Belongs to the autoinducer-2 exporter (AI-2E) (TC 2.A.86) family.</text>
</comment>
<dbReference type="OrthoDB" id="9799225at2"/>
<accession>H8KZ55</accession>
<feature type="transmembrane region" description="Helical" evidence="6">
    <location>
        <begin position="67"/>
        <end position="89"/>
    </location>
</feature>
<dbReference type="GO" id="GO:0055085">
    <property type="term" value="P:transmembrane transport"/>
    <property type="evidence" value="ECO:0007669"/>
    <property type="project" value="TreeGrafter"/>
</dbReference>
<dbReference type="KEGG" id="fau:Fraau_0035"/>
<dbReference type="PANTHER" id="PTHR21716">
    <property type="entry name" value="TRANSMEMBRANE PROTEIN"/>
    <property type="match status" value="1"/>
</dbReference>
<dbReference type="Proteomes" id="UP000005234">
    <property type="component" value="Chromosome"/>
</dbReference>
<gene>
    <name evidence="7" type="ordered locus">Fraau_0035</name>
</gene>
<keyword evidence="3 6" id="KW-0812">Transmembrane</keyword>
<dbReference type="STRING" id="767434.Fraau_0035"/>
<dbReference type="PANTHER" id="PTHR21716:SF16">
    <property type="entry name" value="BLL1467 PROTEIN"/>
    <property type="match status" value="1"/>
</dbReference>
<comment type="subcellular location">
    <subcellularLocation>
        <location evidence="1">Membrane</location>
        <topology evidence="1">Multi-pass membrane protein</topology>
    </subcellularLocation>
</comment>
<feature type="transmembrane region" description="Helical" evidence="6">
    <location>
        <begin position="38"/>
        <end position="60"/>
    </location>
</feature>
<dbReference type="GO" id="GO:0016020">
    <property type="term" value="C:membrane"/>
    <property type="evidence" value="ECO:0007669"/>
    <property type="project" value="UniProtKB-SubCell"/>
</dbReference>
<keyword evidence="8" id="KW-1185">Reference proteome</keyword>
<evidence type="ECO:0000313" key="8">
    <source>
        <dbReference type="Proteomes" id="UP000005234"/>
    </source>
</evidence>
<evidence type="ECO:0000256" key="1">
    <source>
        <dbReference type="ARBA" id="ARBA00004141"/>
    </source>
</evidence>
<dbReference type="InterPro" id="IPR002549">
    <property type="entry name" value="AI-2E-like"/>
</dbReference>
<dbReference type="Pfam" id="PF01594">
    <property type="entry name" value="AI-2E_transport"/>
    <property type="match status" value="1"/>
</dbReference>
<feature type="transmembrane region" description="Helical" evidence="6">
    <location>
        <begin position="209"/>
        <end position="230"/>
    </location>
</feature>
<sequence length="354" mass="38152">MALPAVPAPAAGLAGVRRLLLVLLILALLYTVALIKGLLIPLVLAAFIGLALNPLVAWAARHHVPRAASASLLVAMLVLASVLAIGGLMEPTLRWFHTLPAAIHSIAPHLRPMTRQLDAASRVTMSLMSPAGGREAIRHPAAAAISAWDLISAAPRIMATILTVLMLTVFFLGYGEQLLRRLIQNTPGFARQRDVVSVVRGIQAEISRYMLVTSMINFLLGLLTCGWLWLLHVPDAMLWGTVAMLANFIPYVGAVTTTVMLGLVGLINFDAMPMALLPALGFAVMTALEGNLLTPLIVGRKMRLSPIAILIWLLIWGWLWGIAGALLAVPMLTCLKLIAARVPGWRWFAIMVSH</sequence>
<keyword evidence="4 6" id="KW-1133">Transmembrane helix</keyword>
<feature type="transmembrane region" description="Helical" evidence="6">
    <location>
        <begin position="304"/>
        <end position="329"/>
    </location>
</feature>
<evidence type="ECO:0000256" key="3">
    <source>
        <dbReference type="ARBA" id="ARBA00022692"/>
    </source>
</evidence>
<evidence type="ECO:0000256" key="2">
    <source>
        <dbReference type="ARBA" id="ARBA00009773"/>
    </source>
</evidence>
<dbReference type="HOGENOM" id="CLU_031275_0_1_6"/>
<organism evidence="7 8">
    <name type="scientific">Frateuria aurantia (strain ATCC 33424 / DSM 6220 / KCTC 2777 / LMG 1558 / NBRC 3245 / NCIMB 13370)</name>
    <name type="common">Acetobacter aurantius</name>
    <dbReference type="NCBI Taxonomy" id="767434"/>
    <lineage>
        <taxon>Bacteria</taxon>
        <taxon>Pseudomonadati</taxon>
        <taxon>Pseudomonadota</taxon>
        <taxon>Gammaproteobacteria</taxon>
        <taxon>Lysobacterales</taxon>
        <taxon>Rhodanobacteraceae</taxon>
        <taxon>Frateuria</taxon>
    </lineage>
</organism>
<dbReference type="EMBL" id="CP003350">
    <property type="protein sequence ID" value="AFC84546.1"/>
    <property type="molecule type" value="Genomic_DNA"/>
</dbReference>
<keyword evidence="5 6" id="KW-0472">Membrane</keyword>
<evidence type="ECO:0000256" key="4">
    <source>
        <dbReference type="ARBA" id="ARBA00022989"/>
    </source>
</evidence>
<feature type="transmembrane region" description="Helical" evidence="6">
    <location>
        <begin position="157"/>
        <end position="175"/>
    </location>
</feature>
<reference evidence="7" key="1">
    <citation type="submission" date="2012-02" db="EMBL/GenBank/DDBJ databases">
        <title>The complete genome of Frateuria aurantia DSM 6220.</title>
        <authorList>
            <consortium name="US DOE Joint Genome Institute (JGI-PGF)"/>
            <person name="Lucas S."/>
            <person name="Copeland A."/>
            <person name="Lapidus A."/>
            <person name="Glavina del Rio T."/>
            <person name="Dalin E."/>
            <person name="Tice H."/>
            <person name="Bruce D."/>
            <person name="Goodwin L."/>
            <person name="Pitluck S."/>
            <person name="Peters L."/>
            <person name="Ovchinnikova G."/>
            <person name="Teshima H."/>
            <person name="Kyrpides N."/>
            <person name="Mavromatis K."/>
            <person name="Ivanova N."/>
            <person name="Brettin T."/>
            <person name="Detter J.C."/>
            <person name="Han C."/>
            <person name="Larimer F."/>
            <person name="Land M."/>
            <person name="Hauser L."/>
            <person name="Markowitz V."/>
            <person name="Cheng J.-F."/>
            <person name="Hugenholtz P."/>
            <person name="Woyke T."/>
            <person name="Wu D."/>
            <person name="Brambilla E."/>
            <person name="Klenk H.-P."/>
            <person name="Eisen J.A."/>
        </authorList>
    </citation>
    <scope>NUCLEOTIDE SEQUENCE</scope>
    <source>
        <strain evidence="7">DSM 6220</strain>
    </source>
</reference>
<evidence type="ECO:0000256" key="6">
    <source>
        <dbReference type="SAM" id="Phobius"/>
    </source>
</evidence>
<dbReference type="AlphaFoldDB" id="H8KZ55"/>
<protein>
    <submittedName>
        <fullName evidence="7">Putative permease</fullName>
    </submittedName>
</protein>
<name>H8KZ55_FRAAD</name>
<feature type="transmembrane region" description="Helical" evidence="6">
    <location>
        <begin position="276"/>
        <end position="298"/>
    </location>
</feature>
<feature type="transmembrane region" description="Helical" evidence="6">
    <location>
        <begin position="12"/>
        <end position="32"/>
    </location>
</feature>
<feature type="transmembrane region" description="Helical" evidence="6">
    <location>
        <begin position="236"/>
        <end position="264"/>
    </location>
</feature>
<evidence type="ECO:0000313" key="7">
    <source>
        <dbReference type="EMBL" id="AFC84546.1"/>
    </source>
</evidence>
<evidence type="ECO:0000256" key="5">
    <source>
        <dbReference type="ARBA" id="ARBA00023136"/>
    </source>
</evidence>